<dbReference type="Gene3D" id="1.10.10.10">
    <property type="entry name" value="Winged helix-like DNA-binding domain superfamily/Winged helix DNA-binding domain"/>
    <property type="match status" value="1"/>
</dbReference>
<dbReference type="EMBL" id="JBITYG010000002">
    <property type="protein sequence ID" value="MFI9100886.1"/>
    <property type="molecule type" value="Genomic_DNA"/>
</dbReference>
<organism evidence="3 4">
    <name type="scientific">Streptomyces fildesensis</name>
    <dbReference type="NCBI Taxonomy" id="375757"/>
    <lineage>
        <taxon>Bacteria</taxon>
        <taxon>Bacillati</taxon>
        <taxon>Actinomycetota</taxon>
        <taxon>Actinomycetes</taxon>
        <taxon>Kitasatosporales</taxon>
        <taxon>Streptomycetaceae</taxon>
        <taxon>Streptomyces</taxon>
    </lineage>
</organism>
<gene>
    <name evidence="3" type="ORF">ACIGXA_10185</name>
</gene>
<evidence type="ECO:0000313" key="4">
    <source>
        <dbReference type="Proteomes" id="UP001614394"/>
    </source>
</evidence>
<sequence length="284" mass="31210">MNDSMPVGRDDDDGEDDERQEDEVRLGYPGDEFEQELLEARALIERTVAKHRDRRARKSLVTEIRPEDGGVGSSARQLIGQAVRSVDILLAGDPEIAREVTSAVAELLSGGSCEVAVRMLCTRTTLDWKLIERFSDDDGPLRVRVSKMPPITAVIVDGRTALVCAESGAAVRASVIRSTPVIRSLCTLADNLWQSATITSDRMMDLGDRARSDTVRQVLTCLRLGLTDEVAARELAVSVRTYRRYVAEIMKLLGVDSRFQAGAHAAKGGLLLPHDPEERDRPAM</sequence>
<keyword evidence="4" id="KW-1185">Reference proteome</keyword>
<dbReference type="InterPro" id="IPR016032">
    <property type="entry name" value="Sig_transdc_resp-reg_C-effctor"/>
</dbReference>
<dbReference type="Proteomes" id="UP001614394">
    <property type="component" value="Unassembled WGS sequence"/>
</dbReference>
<evidence type="ECO:0000259" key="2">
    <source>
        <dbReference type="SMART" id="SM00421"/>
    </source>
</evidence>
<dbReference type="SMART" id="SM00421">
    <property type="entry name" value="HTH_LUXR"/>
    <property type="match status" value="1"/>
</dbReference>
<dbReference type="InterPro" id="IPR036388">
    <property type="entry name" value="WH-like_DNA-bd_sf"/>
</dbReference>
<dbReference type="RefSeq" id="WP_399646622.1">
    <property type="nucleotide sequence ID" value="NZ_JBITYG010000002.1"/>
</dbReference>
<evidence type="ECO:0000256" key="1">
    <source>
        <dbReference type="SAM" id="MobiDB-lite"/>
    </source>
</evidence>
<comment type="caution">
    <text evidence="3">The sequence shown here is derived from an EMBL/GenBank/DDBJ whole genome shotgun (WGS) entry which is preliminary data.</text>
</comment>
<dbReference type="SUPFAM" id="SSF46894">
    <property type="entry name" value="C-terminal effector domain of the bipartite response regulators"/>
    <property type="match status" value="1"/>
</dbReference>
<name>A0ABW8C648_9ACTN</name>
<feature type="domain" description="HTH luxR-type" evidence="2">
    <location>
        <begin position="208"/>
        <end position="265"/>
    </location>
</feature>
<accession>A0ABW8C648</accession>
<reference evidence="3 4" key="1">
    <citation type="submission" date="2024-10" db="EMBL/GenBank/DDBJ databases">
        <title>The Natural Products Discovery Center: Release of the First 8490 Sequenced Strains for Exploring Actinobacteria Biosynthetic Diversity.</title>
        <authorList>
            <person name="Kalkreuter E."/>
            <person name="Kautsar S.A."/>
            <person name="Yang D."/>
            <person name="Bader C.D."/>
            <person name="Teijaro C.N."/>
            <person name="Fluegel L."/>
            <person name="Davis C.M."/>
            <person name="Simpson J.R."/>
            <person name="Lauterbach L."/>
            <person name="Steele A.D."/>
            <person name="Gui C."/>
            <person name="Meng S."/>
            <person name="Li G."/>
            <person name="Viehrig K."/>
            <person name="Ye F."/>
            <person name="Su P."/>
            <person name="Kiefer A.F."/>
            <person name="Nichols A."/>
            <person name="Cepeda A.J."/>
            <person name="Yan W."/>
            <person name="Fan B."/>
            <person name="Jiang Y."/>
            <person name="Adhikari A."/>
            <person name="Zheng C.-J."/>
            <person name="Schuster L."/>
            <person name="Cowan T.M."/>
            <person name="Smanski M.J."/>
            <person name="Chevrette M.G."/>
            <person name="De Carvalho L.P.S."/>
            <person name="Shen B."/>
        </authorList>
    </citation>
    <scope>NUCLEOTIDE SEQUENCE [LARGE SCALE GENOMIC DNA]</scope>
    <source>
        <strain evidence="3 4">NPDC053399</strain>
    </source>
</reference>
<feature type="region of interest" description="Disordered" evidence="1">
    <location>
        <begin position="1"/>
        <end position="30"/>
    </location>
</feature>
<protein>
    <submittedName>
        <fullName evidence="3">LuxR family transcriptional regulator</fullName>
    </submittedName>
</protein>
<feature type="compositionally biased region" description="Acidic residues" evidence="1">
    <location>
        <begin position="10"/>
        <end position="21"/>
    </location>
</feature>
<dbReference type="InterPro" id="IPR000792">
    <property type="entry name" value="Tscrpt_reg_LuxR_C"/>
</dbReference>
<evidence type="ECO:0000313" key="3">
    <source>
        <dbReference type="EMBL" id="MFI9100886.1"/>
    </source>
</evidence>
<proteinExistence type="predicted"/>